<dbReference type="Gene3D" id="1.10.10.10">
    <property type="entry name" value="Winged helix-like DNA-binding domain superfamily/Winged helix DNA-binding domain"/>
    <property type="match status" value="1"/>
</dbReference>
<name>A0ABP9TDI9_9ACTN</name>
<evidence type="ECO:0000313" key="8">
    <source>
        <dbReference type="Proteomes" id="UP001499878"/>
    </source>
</evidence>
<organism evidence="7 8">
    <name type="scientific">Streptomyces thinghirensis</name>
    <dbReference type="NCBI Taxonomy" id="551547"/>
    <lineage>
        <taxon>Bacteria</taxon>
        <taxon>Bacillati</taxon>
        <taxon>Actinomycetota</taxon>
        <taxon>Actinomycetes</taxon>
        <taxon>Kitasatosporales</taxon>
        <taxon>Streptomycetaceae</taxon>
        <taxon>Streptomyces</taxon>
    </lineage>
</organism>
<evidence type="ECO:0000256" key="3">
    <source>
        <dbReference type="ARBA" id="ARBA00023082"/>
    </source>
</evidence>
<evidence type="ECO:0000256" key="2">
    <source>
        <dbReference type="ARBA" id="ARBA00023015"/>
    </source>
</evidence>
<sequence>MSSKGMNRRIPRQRDTAGDASPPAEALCPEAQRQWDLLHTMRKSVKQIVYKRTGLPTVARDDIEQRVWLAVYARLKNSGPLDGRFGAAKSYLFAVTRNEAHAYVKELAKLAEDFVGDDAYLLEGKEAYPSPEGELVDLVPLIPAMQVLREELSELQLKAFVLAEAYCMPGPVIAEALGTTHGSVRDALRHARSKLRSERVGLRLGVLAED</sequence>
<dbReference type="InterPro" id="IPR036388">
    <property type="entry name" value="WH-like_DNA-bd_sf"/>
</dbReference>
<protein>
    <recommendedName>
        <fullName evidence="6">RNA polymerase sigma factor 70 region 4 type 2 domain-containing protein</fullName>
    </recommendedName>
</protein>
<evidence type="ECO:0000256" key="5">
    <source>
        <dbReference type="SAM" id="MobiDB-lite"/>
    </source>
</evidence>
<evidence type="ECO:0000256" key="1">
    <source>
        <dbReference type="ARBA" id="ARBA00010641"/>
    </source>
</evidence>
<dbReference type="SUPFAM" id="SSF88659">
    <property type="entry name" value="Sigma3 and sigma4 domains of RNA polymerase sigma factors"/>
    <property type="match status" value="1"/>
</dbReference>
<feature type="domain" description="RNA polymerase sigma factor 70 region 4 type 2" evidence="6">
    <location>
        <begin position="150"/>
        <end position="195"/>
    </location>
</feature>
<feature type="region of interest" description="Disordered" evidence="5">
    <location>
        <begin position="1"/>
        <end position="24"/>
    </location>
</feature>
<keyword evidence="2" id="KW-0805">Transcription regulation</keyword>
<gene>
    <name evidence="7" type="ORF">GCM10023323_72080</name>
</gene>
<dbReference type="Pfam" id="PF08281">
    <property type="entry name" value="Sigma70_r4_2"/>
    <property type="match status" value="1"/>
</dbReference>
<reference evidence="8" key="1">
    <citation type="journal article" date="2019" name="Int. J. Syst. Evol. Microbiol.">
        <title>The Global Catalogue of Microorganisms (GCM) 10K type strain sequencing project: providing services to taxonomists for standard genome sequencing and annotation.</title>
        <authorList>
            <consortium name="The Broad Institute Genomics Platform"/>
            <consortium name="The Broad Institute Genome Sequencing Center for Infectious Disease"/>
            <person name="Wu L."/>
            <person name="Ma J."/>
        </authorList>
    </citation>
    <scope>NUCLEOTIDE SEQUENCE [LARGE SCALE GENOMIC DNA]</scope>
    <source>
        <strain evidence="8">JCM 18306</strain>
    </source>
</reference>
<feature type="compositionally biased region" description="Basic residues" evidence="5">
    <location>
        <begin position="1"/>
        <end position="11"/>
    </location>
</feature>
<evidence type="ECO:0000313" key="7">
    <source>
        <dbReference type="EMBL" id="GAA5216962.1"/>
    </source>
</evidence>
<dbReference type="EMBL" id="BAABJR010000028">
    <property type="protein sequence ID" value="GAA5216962.1"/>
    <property type="molecule type" value="Genomic_DNA"/>
</dbReference>
<keyword evidence="3" id="KW-0731">Sigma factor</keyword>
<accession>A0ABP9TDI9</accession>
<comment type="similarity">
    <text evidence="1">Belongs to the sigma-70 factor family. ECF subfamily.</text>
</comment>
<keyword evidence="8" id="KW-1185">Reference proteome</keyword>
<dbReference type="Proteomes" id="UP001499878">
    <property type="component" value="Unassembled WGS sequence"/>
</dbReference>
<proteinExistence type="inferred from homology"/>
<evidence type="ECO:0000259" key="6">
    <source>
        <dbReference type="Pfam" id="PF08281"/>
    </source>
</evidence>
<comment type="caution">
    <text evidence="7">The sequence shown here is derived from an EMBL/GenBank/DDBJ whole genome shotgun (WGS) entry which is preliminary data.</text>
</comment>
<dbReference type="Gene3D" id="1.10.1740.10">
    <property type="match status" value="1"/>
</dbReference>
<evidence type="ECO:0000256" key="4">
    <source>
        <dbReference type="ARBA" id="ARBA00023163"/>
    </source>
</evidence>
<dbReference type="InterPro" id="IPR013249">
    <property type="entry name" value="RNA_pol_sigma70_r4_t2"/>
</dbReference>
<keyword evidence="4" id="KW-0804">Transcription</keyword>
<dbReference type="InterPro" id="IPR013324">
    <property type="entry name" value="RNA_pol_sigma_r3/r4-like"/>
</dbReference>